<comment type="caution">
    <text evidence="12">The sequence shown here is derived from an EMBL/GenBank/DDBJ whole genome shotgun (WGS) entry which is preliminary data.</text>
</comment>
<keyword evidence="3" id="KW-0597">Phosphoprotein</keyword>
<keyword evidence="7" id="KW-0418">Kinase</keyword>
<dbReference type="GO" id="GO:0004674">
    <property type="term" value="F:protein serine/threonine kinase activity"/>
    <property type="evidence" value="ECO:0007669"/>
    <property type="project" value="UniProtKB-EC"/>
</dbReference>
<dbReference type="PANTHER" id="PTHR47984:SF14">
    <property type="entry name" value="OS01G0323000 PROTEIN"/>
    <property type="match status" value="1"/>
</dbReference>
<evidence type="ECO:0000256" key="6">
    <source>
        <dbReference type="ARBA" id="ARBA00022741"/>
    </source>
</evidence>
<keyword evidence="9" id="KW-1133">Transmembrane helix</keyword>
<dbReference type="InterPro" id="IPR052232">
    <property type="entry name" value="RLK_Ser/Thr-Kinase"/>
</dbReference>
<dbReference type="EC" id="2.7.11.1" evidence="2"/>
<dbReference type="InterPro" id="IPR011009">
    <property type="entry name" value="Kinase-like_dom_sf"/>
</dbReference>
<keyword evidence="5" id="KW-0812">Transmembrane</keyword>
<feature type="domain" description="Protein kinase" evidence="11">
    <location>
        <begin position="1"/>
        <end position="278"/>
    </location>
</feature>
<dbReference type="GO" id="GO:0016020">
    <property type="term" value="C:membrane"/>
    <property type="evidence" value="ECO:0007669"/>
    <property type="project" value="UniProtKB-SubCell"/>
</dbReference>
<keyword evidence="8" id="KW-0067">ATP-binding</keyword>
<reference evidence="12 13" key="1">
    <citation type="submission" date="2024-02" db="EMBL/GenBank/DDBJ databases">
        <title>de novo genome assembly of Solanum bulbocastanum strain 11H21.</title>
        <authorList>
            <person name="Hosaka A.J."/>
        </authorList>
    </citation>
    <scope>NUCLEOTIDE SEQUENCE [LARGE SCALE GENOMIC DNA]</scope>
    <source>
        <tissue evidence="12">Young leaves</tissue>
    </source>
</reference>
<dbReference type="Proteomes" id="UP001371456">
    <property type="component" value="Unassembled WGS sequence"/>
</dbReference>
<proteinExistence type="predicted"/>
<evidence type="ECO:0000256" key="9">
    <source>
        <dbReference type="ARBA" id="ARBA00022989"/>
    </source>
</evidence>
<gene>
    <name evidence="12" type="ORF">RDI58_024660</name>
</gene>
<keyword evidence="13" id="KW-1185">Reference proteome</keyword>
<keyword evidence="4" id="KW-0808">Transferase</keyword>
<dbReference type="EMBL" id="JBANQN010000010">
    <property type="protein sequence ID" value="KAK6777942.1"/>
    <property type="molecule type" value="Genomic_DNA"/>
</dbReference>
<dbReference type="AlphaFoldDB" id="A0AAN8Y3N5"/>
<sequence>MKCIAIDQEIIHEWDSFPTTRCCQNALNFFTQALAKQAIQQGNLFLHNDQWGRCASGSFEHQPSDHNFKDVRDNCSSLTSSNFDHACKDCTSAIKSVRDHFLNQFNAKDNETERAICLVAVVISVTTTKLNDPSLIDDFFRCLPGLNTLDGEQYLVYEYCSAGNLAQHLLKDLEAKLSDFGLAKMLGMEESKVFTDVRGTIGYMDPEYMSNAKLTCASDMYSFVLCVAKSSKGRPTIEVVVEEMEKVLKNTLSDKKAAEHSALPVLRRSHSVGHVIPV</sequence>
<evidence type="ECO:0000256" key="2">
    <source>
        <dbReference type="ARBA" id="ARBA00012513"/>
    </source>
</evidence>
<dbReference type="PANTHER" id="PTHR47984">
    <property type="entry name" value="OS01G0323000 PROTEIN"/>
    <property type="match status" value="1"/>
</dbReference>
<evidence type="ECO:0000256" key="1">
    <source>
        <dbReference type="ARBA" id="ARBA00004167"/>
    </source>
</evidence>
<accession>A0AAN8Y3N5</accession>
<evidence type="ECO:0000256" key="8">
    <source>
        <dbReference type="ARBA" id="ARBA00022840"/>
    </source>
</evidence>
<protein>
    <recommendedName>
        <fullName evidence="2">non-specific serine/threonine protein kinase</fullName>
        <ecNumber evidence="2">2.7.11.1</ecNumber>
    </recommendedName>
</protein>
<dbReference type="Gene3D" id="1.10.510.10">
    <property type="entry name" value="Transferase(Phosphotransferase) domain 1"/>
    <property type="match status" value="1"/>
</dbReference>
<dbReference type="PROSITE" id="PS50011">
    <property type="entry name" value="PROTEIN_KINASE_DOM"/>
    <property type="match status" value="1"/>
</dbReference>
<evidence type="ECO:0000256" key="3">
    <source>
        <dbReference type="ARBA" id="ARBA00022553"/>
    </source>
</evidence>
<organism evidence="12 13">
    <name type="scientific">Solanum bulbocastanum</name>
    <name type="common">Wild potato</name>
    <dbReference type="NCBI Taxonomy" id="147425"/>
    <lineage>
        <taxon>Eukaryota</taxon>
        <taxon>Viridiplantae</taxon>
        <taxon>Streptophyta</taxon>
        <taxon>Embryophyta</taxon>
        <taxon>Tracheophyta</taxon>
        <taxon>Spermatophyta</taxon>
        <taxon>Magnoliopsida</taxon>
        <taxon>eudicotyledons</taxon>
        <taxon>Gunneridae</taxon>
        <taxon>Pentapetalae</taxon>
        <taxon>asterids</taxon>
        <taxon>lamiids</taxon>
        <taxon>Solanales</taxon>
        <taxon>Solanaceae</taxon>
        <taxon>Solanoideae</taxon>
        <taxon>Solaneae</taxon>
        <taxon>Solanum</taxon>
    </lineage>
</organism>
<dbReference type="SUPFAM" id="SSF56112">
    <property type="entry name" value="Protein kinase-like (PK-like)"/>
    <property type="match status" value="1"/>
</dbReference>
<evidence type="ECO:0000313" key="13">
    <source>
        <dbReference type="Proteomes" id="UP001371456"/>
    </source>
</evidence>
<comment type="subcellular location">
    <subcellularLocation>
        <location evidence="1">Membrane</location>
        <topology evidence="1">Single-pass membrane protein</topology>
    </subcellularLocation>
</comment>
<dbReference type="InterPro" id="IPR000719">
    <property type="entry name" value="Prot_kinase_dom"/>
</dbReference>
<dbReference type="GO" id="GO:0005524">
    <property type="term" value="F:ATP binding"/>
    <property type="evidence" value="ECO:0007669"/>
    <property type="project" value="UniProtKB-KW"/>
</dbReference>
<dbReference type="Pfam" id="PF00069">
    <property type="entry name" value="Pkinase"/>
    <property type="match status" value="1"/>
</dbReference>
<evidence type="ECO:0000256" key="10">
    <source>
        <dbReference type="ARBA" id="ARBA00023136"/>
    </source>
</evidence>
<keyword evidence="6" id="KW-0547">Nucleotide-binding</keyword>
<keyword evidence="10" id="KW-0472">Membrane</keyword>
<evidence type="ECO:0000259" key="11">
    <source>
        <dbReference type="PROSITE" id="PS50011"/>
    </source>
</evidence>
<evidence type="ECO:0000256" key="7">
    <source>
        <dbReference type="ARBA" id="ARBA00022777"/>
    </source>
</evidence>
<evidence type="ECO:0000313" key="12">
    <source>
        <dbReference type="EMBL" id="KAK6777942.1"/>
    </source>
</evidence>
<evidence type="ECO:0000256" key="4">
    <source>
        <dbReference type="ARBA" id="ARBA00022679"/>
    </source>
</evidence>
<name>A0AAN8Y3N5_SOLBU</name>
<evidence type="ECO:0000256" key="5">
    <source>
        <dbReference type="ARBA" id="ARBA00022692"/>
    </source>
</evidence>